<comment type="caution">
    <text evidence="1">The sequence shown here is derived from an EMBL/GenBank/DDBJ whole genome shotgun (WGS) entry which is preliminary data.</text>
</comment>
<dbReference type="EMBL" id="JBHUJD010000007">
    <property type="protein sequence ID" value="MFD2310163.1"/>
    <property type="molecule type" value="Genomic_DNA"/>
</dbReference>
<sequence length="70" mass="8201">MPSKGFHPIVSEYHILWEALKHYEDRLEKLSSMETDEDKQLTYDEKLQDLEGVLNSLKVAAKEDYGMDLE</sequence>
<evidence type="ECO:0000313" key="1">
    <source>
        <dbReference type="EMBL" id="MFD2310163.1"/>
    </source>
</evidence>
<organism evidence="1 2">
    <name type="scientific">Microbulbifer halophilus</name>
    <dbReference type="NCBI Taxonomy" id="453963"/>
    <lineage>
        <taxon>Bacteria</taxon>
        <taxon>Pseudomonadati</taxon>
        <taxon>Pseudomonadota</taxon>
        <taxon>Gammaproteobacteria</taxon>
        <taxon>Cellvibrionales</taxon>
        <taxon>Microbulbiferaceae</taxon>
        <taxon>Microbulbifer</taxon>
    </lineage>
</organism>
<evidence type="ECO:0000313" key="2">
    <source>
        <dbReference type="Proteomes" id="UP001597425"/>
    </source>
</evidence>
<reference evidence="2" key="1">
    <citation type="journal article" date="2019" name="Int. J. Syst. Evol. Microbiol.">
        <title>The Global Catalogue of Microorganisms (GCM) 10K type strain sequencing project: providing services to taxonomists for standard genome sequencing and annotation.</title>
        <authorList>
            <consortium name="The Broad Institute Genomics Platform"/>
            <consortium name="The Broad Institute Genome Sequencing Center for Infectious Disease"/>
            <person name="Wu L."/>
            <person name="Ma J."/>
        </authorList>
    </citation>
    <scope>NUCLEOTIDE SEQUENCE [LARGE SCALE GENOMIC DNA]</scope>
    <source>
        <strain evidence="2">KCTC 12848</strain>
    </source>
</reference>
<dbReference type="Proteomes" id="UP001597425">
    <property type="component" value="Unassembled WGS sequence"/>
</dbReference>
<keyword evidence="2" id="KW-1185">Reference proteome</keyword>
<gene>
    <name evidence="1" type="ORF">ACFSKX_07000</name>
</gene>
<dbReference type="RefSeq" id="WP_265721438.1">
    <property type="nucleotide sequence ID" value="NZ_JAPIVK010000011.1"/>
</dbReference>
<protein>
    <submittedName>
        <fullName evidence="1">Uncharacterized protein</fullName>
    </submittedName>
</protein>
<accession>A0ABW5E989</accession>
<proteinExistence type="predicted"/>
<name>A0ABW5E989_9GAMM</name>